<keyword evidence="12" id="KW-1015">Disulfide bond</keyword>
<dbReference type="PANTHER" id="PTHR46025:SF3">
    <property type="entry name" value="XYLOSYLTRANSFERASE OXT"/>
    <property type="match status" value="1"/>
</dbReference>
<evidence type="ECO:0000256" key="4">
    <source>
        <dbReference type="ARBA" id="ARBA00022679"/>
    </source>
</evidence>
<name>A0A844ZKP6_9SPHN</name>
<evidence type="ECO:0000256" key="5">
    <source>
        <dbReference type="ARBA" id="ARBA00022692"/>
    </source>
</evidence>
<dbReference type="InterPro" id="IPR003406">
    <property type="entry name" value="Glyco_trans_14"/>
</dbReference>
<reference evidence="15 16" key="1">
    <citation type="submission" date="2019-12" db="EMBL/GenBank/DDBJ databases">
        <title>Genomic-based taxomic classification of the family Erythrobacteraceae.</title>
        <authorList>
            <person name="Xu L."/>
        </authorList>
    </citation>
    <scope>NUCLEOTIDE SEQUENCE [LARGE SCALE GENOMIC DNA]</scope>
    <source>
        <strain evidence="15 16">JCM 16339</strain>
    </source>
</reference>
<evidence type="ECO:0000313" key="15">
    <source>
        <dbReference type="EMBL" id="MXO87457.1"/>
    </source>
</evidence>
<evidence type="ECO:0000256" key="10">
    <source>
        <dbReference type="ARBA" id="ARBA00023034"/>
    </source>
</evidence>
<evidence type="ECO:0000256" key="11">
    <source>
        <dbReference type="ARBA" id="ARBA00023136"/>
    </source>
</evidence>
<keyword evidence="7" id="KW-0256">Endoplasmic reticulum</keyword>
<evidence type="ECO:0000256" key="14">
    <source>
        <dbReference type="ARBA" id="ARBA00042865"/>
    </source>
</evidence>
<dbReference type="Pfam" id="PF02485">
    <property type="entry name" value="Branch"/>
    <property type="match status" value="1"/>
</dbReference>
<comment type="subcellular location">
    <subcellularLocation>
        <location evidence="2">Endoplasmic reticulum membrane</location>
        <topology evidence="2">Single-pass type II membrane protein</topology>
    </subcellularLocation>
    <subcellularLocation>
        <location evidence="1">Golgi apparatus membrane</location>
        <topology evidence="1">Single-pass type II membrane protein</topology>
    </subcellularLocation>
</comment>
<evidence type="ECO:0000256" key="3">
    <source>
        <dbReference type="ARBA" id="ARBA00022676"/>
    </source>
</evidence>
<evidence type="ECO:0000256" key="8">
    <source>
        <dbReference type="ARBA" id="ARBA00022968"/>
    </source>
</evidence>
<keyword evidence="5" id="KW-0812">Transmembrane</keyword>
<gene>
    <name evidence="15" type="ORF">GRI32_01730</name>
</gene>
<comment type="caution">
    <text evidence="15">The sequence shown here is derived from an EMBL/GenBank/DDBJ whole genome shotgun (WGS) entry which is preliminary data.</text>
</comment>
<keyword evidence="8" id="KW-0735">Signal-anchor</keyword>
<dbReference type="PANTHER" id="PTHR46025">
    <property type="entry name" value="XYLOSYLTRANSFERASE OXT"/>
    <property type="match status" value="1"/>
</dbReference>
<dbReference type="OrthoDB" id="7943907at2"/>
<keyword evidence="16" id="KW-1185">Reference proteome</keyword>
<dbReference type="Proteomes" id="UP000435243">
    <property type="component" value="Unassembled WGS sequence"/>
</dbReference>
<evidence type="ECO:0000256" key="12">
    <source>
        <dbReference type="ARBA" id="ARBA00023157"/>
    </source>
</evidence>
<evidence type="ECO:0000256" key="1">
    <source>
        <dbReference type="ARBA" id="ARBA00004323"/>
    </source>
</evidence>
<proteinExistence type="predicted"/>
<accession>A0A844ZKP6</accession>
<keyword evidence="3" id="KW-0328">Glycosyltransferase</keyword>
<keyword evidence="13" id="KW-0325">Glycoprotein</keyword>
<dbReference type="GO" id="GO:0046872">
    <property type="term" value="F:metal ion binding"/>
    <property type="evidence" value="ECO:0007669"/>
    <property type="project" value="UniProtKB-KW"/>
</dbReference>
<keyword evidence="11" id="KW-0472">Membrane</keyword>
<keyword evidence="4" id="KW-0808">Transferase</keyword>
<protein>
    <recommendedName>
        <fullName evidence="14">Peptide O-xylosyltransferase</fullName>
    </recommendedName>
</protein>
<evidence type="ECO:0000256" key="6">
    <source>
        <dbReference type="ARBA" id="ARBA00022723"/>
    </source>
</evidence>
<keyword evidence="9" id="KW-1133">Transmembrane helix</keyword>
<keyword evidence="10" id="KW-0333">Golgi apparatus</keyword>
<dbReference type="EMBL" id="WTYY01000001">
    <property type="protein sequence ID" value="MXO87457.1"/>
    <property type="molecule type" value="Genomic_DNA"/>
</dbReference>
<sequence>MRFVFAILAHANADQLARLIDTLLAPDSDDLVVLHLDRRSDLWRHQRDRFAAHPSGRLRLVMHPTKVLWAHRSLVEAQQLLVREALRADFDYFHLLSGADWPVCSRSRMVEDIASFANRKPVFADLWGELQEKRMDDWWFDERGLSVPGCNRLTENIQRAQTRLSWSFSKIMRGAGIHRRRYAGSRWLKGSGWFSVPRDAAIRMEREVTRLQKSGRLVFTQCPDEHVCQTVLGRLFADRIEPARRFIDWSGGGYHPKLLKTEDTSAITASNAWFARKVDAGTDPFFYQLGRF</sequence>
<organism evidence="15 16">
    <name type="scientific">Alteraurantiacibacter aestuarii</name>
    <dbReference type="NCBI Taxonomy" id="650004"/>
    <lineage>
        <taxon>Bacteria</taxon>
        <taxon>Pseudomonadati</taxon>
        <taxon>Pseudomonadota</taxon>
        <taxon>Alphaproteobacteria</taxon>
        <taxon>Sphingomonadales</taxon>
        <taxon>Erythrobacteraceae</taxon>
        <taxon>Alteraurantiacibacter</taxon>
    </lineage>
</organism>
<dbReference type="GO" id="GO:0015012">
    <property type="term" value="P:heparan sulfate proteoglycan biosynthetic process"/>
    <property type="evidence" value="ECO:0007669"/>
    <property type="project" value="TreeGrafter"/>
</dbReference>
<evidence type="ECO:0000313" key="16">
    <source>
        <dbReference type="Proteomes" id="UP000435243"/>
    </source>
</evidence>
<dbReference type="AlphaFoldDB" id="A0A844ZKP6"/>
<evidence type="ECO:0000256" key="7">
    <source>
        <dbReference type="ARBA" id="ARBA00022824"/>
    </source>
</evidence>
<dbReference type="GO" id="GO:0050650">
    <property type="term" value="P:chondroitin sulfate proteoglycan biosynthetic process"/>
    <property type="evidence" value="ECO:0007669"/>
    <property type="project" value="TreeGrafter"/>
</dbReference>
<keyword evidence="6" id="KW-0479">Metal-binding</keyword>
<evidence type="ECO:0000256" key="13">
    <source>
        <dbReference type="ARBA" id="ARBA00023180"/>
    </source>
</evidence>
<dbReference type="GO" id="GO:0030158">
    <property type="term" value="F:protein xylosyltransferase activity"/>
    <property type="evidence" value="ECO:0007669"/>
    <property type="project" value="InterPro"/>
</dbReference>
<evidence type="ECO:0000256" key="2">
    <source>
        <dbReference type="ARBA" id="ARBA00004648"/>
    </source>
</evidence>
<dbReference type="GO" id="GO:0016020">
    <property type="term" value="C:membrane"/>
    <property type="evidence" value="ECO:0007669"/>
    <property type="project" value="InterPro"/>
</dbReference>
<dbReference type="InterPro" id="IPR043538">
    <property type="entry name" value="XYLT"/>
</dbReference>
<evidence type="ECO:0000256" key="9">
    <source>
        <dbReference type="ARBA" id="ARBA00022989"/>
    </source>
</evidence>
<dbReference type="RefSeq" id="WP_160589392.1">
    <property type="nucleotide sequence ID" value="NZ_BAAAFP010000002.1"/>
</dbReference>